<feature type="region of interest" description="Disordered" evidence="1">
    <location>
        <begin position="81"/>
        <end position="127"/>
    </location>
</feature>
<protein>
    <submittedName>
        <fullName evidence="2">Uncharacterized protein</fullName>
    </submittedName>
</protein>
<accession>A0AAD3T1N3</accession>
<organism evidence="2 3">
    <name type="scientific">Nepenthes gracilis</name>
    <name type="common">Slender pitcher plant</name>
    <dbReference type="NCBI Taxonomy" id="150966"/>
    <lineage>
        <taxon>Eukaryota</taxon>
        <taxon>Viridiplantae</taxon>
        <taxon>Streptophyta</taxon>
        <taxon>Embryophyta</taxon>
        <taxon>Tracheophyta</taxon>
        <taxon>Spermatophyta</taxon>
        <taxon>Magnoliopsida</taxon>
        <taxon>eudicotyledons</taxon>
        <taxon>Gunneridae</taxon>
        <taxon>Pentapetalae</taxon>
        <taxon>Caryophyllales</taxon>
        <taxon>Nepenthaceae</taxon>
        <taxon>Nepenthes</taxon>
    </lineage>
</organism>
<dbReference type="AlphaFoldDB" id="A0AAD3T1N3"/>
<feature type="region of interest" description="Disordered" evidence="1">
    <location>
        <begin position="18"/>
        <end position="51"/>
    </location>
</feature>
<evidence type="ECO:0000256" key="1">
    <source>
        <dbReference type="SAM" id="MobiDB-lite"/>
    </source>
</evidence>
<evidence type="ECO:0000313" key="3">
    <source>
        <dbReference type="Proteomes" id="UP001279734"/>
    </source>
</evidence>
<evidence type="ECO:0000313" key="2">
    <source>
        <dbReference type="EMBL" id="GMH21160.1"/>
    </source>
</evidence>
<name>A0AAD3T1N3_NEPGR</name>
<dbReference type="EMBL" id="BSYO01000022">
    <property type="protein sequence ID" value="GMH21160.1"/>
    <property type="molecule type" value="Genomic_DNA"/>
</dbReference>
<feature type="compositionally biased region" description="Polar residues" evidence="1">
    <location>
        <begin position="109"/>
        <end position="127"/>
    </location>
</feature>
<feature type="compositionally biased region" description="Polar residues" evidence="1">
    <location>
        <begin position="81"/>
        <end position="99"/>
    </location>
</feature>
<reference evidence="2" key="1">
    <citation type="submission" date="2023-05" db="EMBL/GenBank/DDBJ databases">
        <title>Nepenthes gracilis genome sequencing.</title>
        <authorList>
            <person name="Fukushima K."/>
        </authorList>
    </citation>
    <scope>NUCLEOTIDE SEQUENCE</scope>
    <source>
        <strain evidence="2">SING2019-196</strain>
    </source>
</reference>
<proteinExistence type="predicted"/>
<comment type="caution">
    <text evidence="2">The sequence shown here is derived from an EMBL/GenBank/DDBJ whole genome shotgun (WGS) entry which is preliminary data.</text>
</comment>
<keyword evidence="3" id="KW-1185">Reference proteome</keyword>
<gene>
    <name evidence="2" type="ORF">Nepgr_023002</name>
</gene>
<dbReference type="Proteomes" id="UP001279734">
    <property type="component" value="Unassembled WGS sequence"/>
</dbReference>
<sequence>MHDNRKLNFHSDLCSRLPFQHQHQSTDTRGITMGMGPPENHPSHAPATENQHTAKIIRSSTICQQTIQQNHGLISRFLSRSTKEPNSVQRRSPIQPSHQQRLKSDTDTRTLPQQPHNPASSNTENTLGDWSSTCYTGTKCVQPLYVLHDEFDAALYFFYPLSHESDADEARWDHGLLLI</sequence>